<feature type="domain" description="GmrSD restriction endonucleases N-terminal" evidence="1">
    <location>
        <begin position="16"/>
        <end position="231"/>
    </location>
</feature>
<dbReference type="EMBL" id="JALJXV010000003">
    <property type="protein sequence ID" value="MCP1674381.1"/>
    <property type="molecule type" value="Genomic_DNA"/>
</dbReference>
<dbReference type="Pfam" id="PF07510">
    <property type="entry name" value="GmrSD_C"/>
    <property type="match status" value="1"/>
</dbReference>
<proteinExistence type="predicted"/>
<sequence>MASLLEPNLKVISNSLDKARMGIDSFQREYTWQRKHMVDLINDLTSYFLDAFSPSHAPRDVENYPFYPLGDIYTYKKGSVSMIVDGQQRLTSLTLLLTYLHHRQQALARPDYEVVDLLPYVYSPKFGEKMLNIDCPDRNDTVLDLLENGRGTRAPRNPCSKNLLDRYADIEDVFPDEITGDALFYFCTWLVERVGYIEVSVDSPQAAYMVFEMKNDRGQSLDMSDLLKAAIIPQISSEEEQRRVDATWKGISRSLRESARDGFTAFCKDWFRGCYAQTIKNGGGTRTADYERVAMECHRWLKDNHALLGLRSSHDYARFVTRDMRFYASAMIRIQNAAELPRKGLESIYYLHDRKFSLYPQALLAPLVPGDSDETVTQKLALVADYLDIWHARRTWCGQKMTENANRAAIFTLVRDIRGLAVEPLSLALRKRLDSMTESFARNPRLRLRAPTNYRCIKHILARLAHWVDQESGQPSSFPDLVLSRRGTGKTRAFEIEHVWHNDHGAFANHFEHEHDFDDMRNRIGGLVLLQRGVNQSLGDKTYEEKRAGYLVHSQNLLTQSLHPHAYDSNPGFMRLIRETGLPFRAMPSIGPEEIAERTALYVRIAEWVWNPSRLDLDGLKAPAPMPLAELSGQVDDVPRDDERGALRLQFWGALLESAARISPLHAAASPGRLGSVQVNRDGLCWRYSVSNDETKAALSLEALEASIGAEIFDALLAERAVIEAEFGGALAWLRPGDKGGPRIEHSTPGGLADGTTWTGAISGSVAAMTRLHAILLQRIEALPIARRASQSRLAAGDPGPWCLSTRSGIRATGHLSEDGFVVKSGSRARAVASPSLAEAYQTLRSRLLESGVLEASPGGLVFRSDHEFSSPSAAASVLSGNNVNGLNVWRRNDGSALRDHLIEA</sequence>
<evidence type="ECO:0000259" key="1">
    <source>
        <dbReference type="Pfam" id="PF03235"/>
    </source>
</evidence>
<keyword evidence="6" id="KW-1185">Reference proteome</keyword>
<feature type="domain" description="DUF4268" evidence="3">
    <location>
        <begin position="647"/>
        <end position="778"/>
    </location>
</feature>
<name>A0AAE3G428_9GAMM</name>
<gene>
    <name evidence="5" type="ORF">J2T57_001483</name>
</gene>
<evidence type="ECO:0000259" key="4">
    <source>
        <dbReference type="Pfam" id="PF14267"/>
    </source>
</evidence>
<evidence type="ECO:0000259" key="2">
    <source>
        <dbReference type="Pfam" id="PF07510"/>
    </source>
</evidence>
<organism evidence="5 6">
    <name type="scientific">Natronocella acetinitrilica</name>
    <dbReference type="NCBI Taxonomy" id="414046"/>
    <lineage>
        <taxon>Bacteria</taxon>
        <taxon>Pseudomonadati</taxon>
        <taxon>Pseudomonadota</taxon>
        <taxon>Gammaproteobacteria</taxon>
        <taxon>Chromatiales</taxon>
        <taxon>Ectothiorhodospiraceae</taxon>
        <taxon>Natronocella</taxon>
    </lineage>
</organism>
<dbReference type="RefSeq" id="WP_253476338.1">
    <property type="nucleotide sequence ID" value="NZ_JALJXV010000003.1"/>
</dbReference>
<feature type="domain" description="GmrSD restriction endonucleases C-terminal" evidence="2">
    <location>
        <begin position="450"/>
        <end position="565"/>
    </location>
</feature>
<protein>
    <recommendedName>
        <fullName evidence="7">DUF4357 domain-containing protein</fullName>
    </recommendedName>
</protein>
<accession>A0AAE3G428</accession>
<feature type="domain" description="DUF4357" evidence="4">
    <location>
        <begin position="845"/>
        <end position="898"/>
    </location>
</feature>
<dbReference type="InterPro" id="IPR025579">
    <property type="entry name" value="DUF4357"/>
</dbReference>
<evidence type="ECO:0008006" key="7">
    <source>
        <dbReference type="Google" id="ProtNLM"/>
    </source>
</evidence>
<dbReference type="Pfam" id="PF03235">
    <property type="entry name" value="GmrSD_N"/>
    <property type="match status" value="1"/>
</dbReference>
<comment type="caution">
    <text evidence="5">The sequence shown here is derived from an EMBL/GenBank/DDBJ whole genome shotgun (WGS) entry which is preliminary data.</text>
</comment>
<dbReference type="InterPro" id="IPR025364">
    <property type="entry name" value="DUF4268"/>
</dbReference>
<dbReference type="InterPro" id="IPR004919">
    <property type="entry name" value="GmrSD_N"/>
</dbReference>
<dbReference type="PANTHER" id="PTHR35149">
    <property type="entry name" value="SLL5132 PROTEIN"/>
    <property type="match status" value="1"/>
</dbReference>
<evidence type="ECO:0000259" key="3">
    <source>
        <dbReference type="Pfam" id="PF14088"/>
    </source>
</evidence>
<dbReference type="Proteomes" id="UP001205843">
    <property type="component" value="Unassembled WGS sequence"/>
</dbReference>
<dbReference type="InterPro" id="IPR011089">
    <property type="entry name" value="GmrSD_C"/>
</dbReference>
<reference evidence="5" key="1">
    <citation type="submission" date="2022-03" db="EMBL/GenBank/DDBJ databases">
        <title>Genomic Encyclopedia of Type Strains, Phase III (KMG-III): the genomes of soil and plant-associated and newly described type strains.</title>
        <authorList>
            <person name="Whitman W."/>
        </authorList>
    </citation>
    <scope>NUCLEOTIDE SEQUENCE</scope>
    <source>
        <strain evidence="5">ANL 6-2</strain>
    </source>
</reference>
<dbReference type="PANTHER" id="PTHR35149:SF2">
    <property type="entry name" value="DUF262 DOMAIN-CONTAINING PROTEIN"/>
    <property type="match status" value="1"/>
</dbReference>
<evidence type="ECO:0000313" key="6">
    <source>
        <dbReference type="Proteomes" id="UP001205843"/>
    </source>
</evidence>
<dbReference type="AlphaFoldDB" id="A0AAE3G428"/>
<evidence type="ECO:0000313" key="5">
    <source>
        <dbReference type="EMBL" id="MCP1674381.1"/>
    </source>
</evidence>
<dbReference type="Pfam" id="PF14088">
    <property type="entry name" value="DUF4268"/>
    <property type="match status" value="1"/>
</dbReference>
<dbReference type="Pfam" id="PF14267">
    <property type="entry name" value="DUF4357"/>
    <property type="match status" value="1"/>
</dbReference>